<name>A0A0M0G2E0_9BACI</name>
<comment type="caution">
    <text evidence="2">The sequence shown here is derived from an EMBL/GenBank/DDBJ whole genome shotgun (WGS) entry which is preliminary data.</text>
</comment>
<organism evidence="2 3">
    <name type="scientific">Rossellomorea marisflavi</name>
    <dbReference type="NCBI Taxonomy" id="189381"/>
    <lineage>
        <taxon>Bacteria</taxon>
        <taxon>Bacillati</taxon>
        <taxon>Bacillota</taxon>
        <taxon>Bacilli</taxon>
        <taxon>Bacillales</taxon>
        <taxon>Bacillaceae</taxon>
        <taxon>Rossellomorea</taxon>
    </lineage>
</organism>
<accession>A0A0M0G2E0</accession>
<evidence type="ECO:0000313" key="2">
    <source>
        <dbReference type="EMBL" id="KON83777.1"/>
    </source>
</evidence>
<reference evidence="3" key="1">
    <citation type="submission" date="2015-07" db="EMBL/GenBank/DDBJ databases">
        <title>Fjat-14235 jcm11544.</title>
        <authorList>
            <person name="Liu B."/>
            <person name="Wang J."/>
            <person name="Zhu Y."/>
            <person name="Liu G."/>
            <person name="Chen Q."/>
            <person name="Chen Z."/>
            <person name="Lan J."/>
            <person name="Che J."/>
            <person name="Ge C."/>
            <person name="Shi H."/>
            <person name="Pan Z."/>
            <person name="Liu X."/>
        </authorList>
    </citation>
    <scope>NUCLEOTIDE SEQUENCE [LARGE SCALE GENOMIC DNA]</scope>
    <source>
        <strain evidence="3">JCM 11544</strain>
    </source>
</reference>
<dbReference type="AlphaFoldDB" id="A0A0M0G2E0"/>
<evidence type="ECO:0000256" key="1">
    <source>
        <dbReference type="SAM" id="Phobius"/>
    </source>
</evidence>
<sequence>MVKSTIVLFTMYIIVVHGLLDMFDGVHIVFRLLNLSFVLALIVFFQILKNKTGSFRAKVKGSLYVNAETKTTLEKGSFSVCFFYQTDLVLLLSTAMVRKTSRCSPHRLIMRM</sequence>
<dbReference type="EMBL" id="LGUE01000005">
    <property type="protein sequence ID" value="KON83777.1"/>
    <property type="molecule type" value="Genomic_DNA"/>
</dbReference>
<keyword evidence="1" id="KW-0812">Transmembrane</keyword>
<protein>
    <submittedName>
        <fullName evidence="2">Uncharacterized protein</fullName>
    </submittedName>
</protein>
<dbReference type="Proteomes" id="UP000037405">
    <property type="component" value="Unassembled WGS sequence"/>
</dbReference>
<proteinExistence type="predicted"/>
<keyword evidence="1" id="KW-1133">Transmembrane helix</keyword>
<dbReference type="PATRIC" id="fig|189381.12.peg.4307"/>
<gene>
    <name evidence="2" type="ORF">AF331_16570</name>
</gene>
<feature type="transmembrane region" description="Helical" evidence="1">
    <location>
        <begin position="28"/>
        <end position="48"/>
    </location>
</feature>
<evidence type="ECO:0000313" key="3">
    <source>
        <dbReference type="Proteomes" id="UP000037405"/>
    </source>
</evidence>
<keyword evidence="1" id="KW-0472">Membrane</keyword>
<keyword evidence="3" id="KW-1185">Reference proteome</keyword>